<protein>
    <submittedName>
        <fullName evidence="2">Uncharacterized protein</fullName>
    </submittedName>
</protein>
<name>A0AAE1Z0W7_9LAMI</name>
<comment type="caution">
    <text evidence="2">The sequence shown here is derived from an EMBL/GenBank/DDBJ whole genome shotgun (WGS) entry which is preliminary data.</text>
</comment>
<gene>
    <name evidence="2" type="ORF">Salat_0265500</name>
</gene>
<dbReference type="EMBL" id="JACGWO010000001">
    <property type="protein sequence ID" value="KAK4439306.1"/>
    <property type="molecule type" value="Genomic_DNA"/>
</dbReference>
<feature type="region of interest" description="Disordered" evidence="1">
    <location>
        <begin position="57"/>
        <end position="110"/>
    </location>
</feature>
<dbReference type="Proteomes" id="UP001293254">
    <property type="component" value="Unassembled WGS sequence"/>
</dbReference>
<keyword evidence="3" id="KW-1185">Reference proteome</keyword>
<organism evidence="2 3">
    <name type="scientific">Sesamum alatum</name>
    <dbReference type="NCBI Taxonomy" id="300844"/>
    <lineage>
        <taxon>Eukaryota</taxon>
        <taxon>Viridiplantae</taxon>
        <taxon>Streptophyta</taxon>
        <taxon>Embryophyta</taxon>
        <taxon>Tracheophyta</taxon>
        <taxon>Spermatophyta</taxon>
        <taxon>Magnoliopsida</taxon>
        <taxon>eudicotyledons</taxon>
        <taxon>Gunneridae</taxon>
        <taxon>Pentapetalae</taxon>
        <taxon>asterids</taxon>
        <taxon>lamiids</taxon>
        <taxon>Lamiales</taxon>
        <taxon>Pedaliaceae</taxon>
        <taxon>Sesamum</taxon>
    </lineage>
</organism>
<sequence>MAGEVGYFGNITYYVKVGEVYHRVTSDEMLFNICVGNAPEIEIDMYVEIDDKVMGSQAGECSAQNQEGGLTEKDENLNESDSFEDSDFDLRNDEANPKKTEEYSDAEDLEKKIEREVEKLNMKEQNEKNKDN</sequence>
<feature type="compositionally biased region" description="Basic and acidic residues" evidence="1">
    <location>
        <begin position="88"/>
        <end position="102"/>
    </location>
</feature>
<evidence type="ECO:0000313" key="3">
    <source>
        <dbReference type="Proteomes" id="UP001293254"/>
    </source>
</evidence>
<evidence type="ECO:0000256" key="1">
    <source>
        <dbReference type="SAM" id="MobiDB-lite"/>
    </source>
</evidence>
<dbReference type="AlphaFoldDB" id="A0AAE1Z0W7"/>
<feature type="compositionally biased region" description="Acidic residues" evidence="1">
    <location>
        <begin position="77"/>
        <end position="87"/>
    </location>
</feature>
<accession>A0AAE1Z0W7</accession>
<reference evidence="2" key="1">
    <citation type="submission" date="2020-06" db="EMBL/GenBank/DDBJ databases">
        <authorList>
            <person name="Li T."/>
            <person name="Hu X."/>
            <person name="Zhang T."/>
            <person name="Song X."/>
            <person name="Zhang H."/>
            <person name="Dai N."/>
            <person name="Sheng W."/>
            <person name="Hou X."/>
            <person name="Wei L."/>
        </authorList>
    </citation>
    <scope>NUCLEOTIDE SEQUENCE</scope>
    <source>
        <strain evidence="2">3651</strain>
        <tissue evidence="2">Leaf</tissue>
    </source>
</reference>
<evidence type="ECO:0000313" key="2">
    <source>
        <dbReference type="EMBL" id="KAK4439306.1"/>
    </source>
</evidence>
<proteinExistence type="predicted"/>
<reference evidence="2" key="2">
    <citation type="journal article" date="2024" name="Plant">
        <title>Genomic evolution and insights into agronomic trait innovations of Sesamum species.</title>
        <authorList>
            <person name="Miao H."/>
            <person name="Wang L."/>
            <person name="Qu L."/>
            <person name="Liu H."/>
            <person name="Sun Y."/>
            <person name="Le M."/>
            <person name="Wang Q."/>
            <person name="Wei S."/>
            <person name="Zheng Y."/>
            <person name="Lin W."/>
            <person name="Duan Y."/>
            <person name="Cao H."/>
            <person name="Xiong S."/>
            <person name="Wang X."/>
            <person name="Wei L."/>
            <person name="Li C."/>
            <person name="Ma Q."/>
            <person name="Ju M."/>
            <person name="Zhao R."/>
            <person name="Li G."/>
            <person name="Mu C."/>
            <person name="Tian Q."/>
            <person name="Mei H."/>
            <person name="Zhang T."/>
            <person name="Gao T."/>
            <person name="Zhang H."/>
        </authorList>
    </citation>
    <scope>NUCLEOTIDE SEQUENCE</scope>
    <source>
        <strain evidence="2">3651</strain>
    </source>
</reference>